<dbReference type="GO" id="GO:0016746">
    <property type="term" value="F:acyltransferase activity"/>
    <property type="evidence" value="ECO:0007669"/>
    <property type="project" value="UniProtKB-KW"/>
</dbReference>
<feature type="transmembrane region" description="Helical" evidence="3">
    <location>
        <begin position="177"/>
        <end position="196"/>
    </location>
</feature>
<evidence type="ECO:0000256" key="2">
    <source>
        <dbReference type="ARBA" id="ARBA00007400"/>
    </source>
</evidence>
<comment type="subcellular location">
    <subcellularLocation>
        <location evidence="1">Membrane</location>
    </subcellularLocation>
</comment>
<dbReference type="PANTHER" id="PTHR36927">
    <property type="entry name" value="BLR4337 PROTEIN"/>
    <property type="match status" value="1"/>
</dbReference>
<keyword evidence="6" id="KW-1185">Reference proteome</keyword>
<protein>
    <submittedName>
        <fullName evidence="5">Acyltransferase</fullName>
    </submittedName>
</protein>
<evidence type="ECO:0000313" key="6">
    <source>
        <dbReference type="Proteomes" id="UP001059773"/>
    </source>
</evidence>
<organism evidence="5 6">
    <name type="scientific">Oceanobacillus jeddahense</name>
    <dbReference type="NCBI Taxonomy" id="1462527"/>
    <lineage>
        <taxon>Bacteria</taxon>
        <taxon>Bacillati</taxon>
        <taxon>Bacillota</taxon>
        <taxon>Bacilli</taxon>
        <taxon>Bacillales</taxon>
        <taxon>Bacillaceae</taxon>
        <taxon>Oceanobacillus</taxon>
    </lineage>
</organism>
<feature type="transmembrane region" description="Helical" evidence="3">
    <location>
        <begin position="238"/>
        <end position="255"/>
    </location>
</feature>
<feature type="transmembrane region" description="Helical" evidence="3">
    <location>
        <begin position="275"/>
        <end position="295"/>
    </location>
</feature>
<comment type="similarity">
    <text evidence="2">Belongs to the acyltransferase 3 family.</text>
</comment>
<feature type="transmembrane region" description="Helical" evidence="3">
    <location>
        <begin position="52"/>
        <end position="72"/>
    </location>
</feature>
<evidence type="ECO:0000256" key="1">
    <source>
        <dbReference type="ARBA" id="ARBA00004370"/>
    </source>
</evidence>
<accession>A0ABY5JLP3</accession>
<gene>
    <name evidence="5" type="ORF">NP439_13305</name>
</gene>
<keyword evidence="3" id="KW-0812">Transmembrane</keyword>
<keyword evidence="5" id="KW-0012">Acyltransferase</keyword>
<keyword evidence="3" id="KW-1133">Transmembrane helix</keyword>
<dbReference type="Pfam" id="PF01757">
    <property type="entry name" value="Acyl_transf_3"/>
    <property type="match status" value="1"/>
</dbReference>
<reference evidence="5" key="1">
    <citation type="submission" date="2022-07" db="EMBL/GenBank/DDBJ databases">
        <title>FELIX.</title>
        <authorList>
            <person name="Wan K.H."/>
            <person name="Park S."/>
            <person name="Lawrence Q."/>
            <person name="Eichenberger J.P."/>
            <person name="Booth B.W."/>
            <person name="Piaggio A.J."/>
            <person name="Chandler J.C."/>
            <person name="Franklin A.B."/>
            <person name="Celniker S.E."/>
        </authorList>
    </citation>
    <scope>NUCLEOTIDE SEQUENCE</scope>
    <source>
        <strain evidence="5">QA-1986 374</strain>
    </source>
</reference>
<keyword evidence="5" id="KW-0808">Transferase</keyword>
<evidence type="ECO:0000313" key="5">
    <source>
        <dbReference type="EMBL" id="UUI01051.1"/>
    </source>
</evidence>
<feature type="transmembrane region" description="Helical" evidence="3">
    <location>
        <begin position="93"/>
        <end position="110"/>
    </location>
</feature>
<feature type="transmembrane region" description="Helical" evidence="3">
    <location>
        <begin position="342"/>
        <end position="360"/>
    </location>
</feature>
<dbReference type="Proteomes" id="UP001059773">
    <property type="component" value="Chromosome"/>
</dbReference>
<dbReference type="RefSeq" id="WP_256706473.1">
    <property type="nucleotide sequence ID" value="NZ_CP101914.1"/>
</dbReference>
<proteinExistence type="inferred from homology"/>
<name>A0ABY5JLP3_9BACI</name>
<feature type="transmembrane region" description="Helical" evidence="3">
    <location>
        <begin position="202"/>
        <end position="226"/>
    </location>
</feature>
<feature type="transmembrane region" description="Helical" evidence="3">
    <location>
        <begin position="138"/>
        <end position="157"/>
    </location>
</feature>
<feature type="transmembrane region" description="Helical" evidence="3">
    <location>
        <begin position="12"/>
        <end position="32"/>
    </location>
</feature>
<keyword evidence="3" id="KW-0472">Membrane</keyword>
<feature type="transmembrane region" description="Helical" evidence="3">
    <location>
        <begin position="316"/>
        <end position="336"/>
    </location>
</feature>
<evidence type="ECO:0000256" key="3">
    <source>
        <dbReference type="SAM" id="Phobius"/>
    </source>
</evidence>
<dbReference type="InterPro" id="IPR002656">
    <property type="entry name" value="Acyl_transf_3_dom"/>
</dbReference>
<feature type="domain" description="Acyltransferase 3" evidence="4">
    <location>
        <begin position="5"/>
        <end position="357"/>
    </location>
</feature>
<sequence>MKKRIYFLDHLRIFTITMVIVYHVTLLYTNAFEYVQNPVPDGYDPLFMTMTFLISGPMLNSIMFFIAGYFVIGSYKKKGSSQFAKDRLIKLGIPYLFGLVILAPLAQYIANRSWGSNAGLIEFWFTDFFHPENIDLHHLWFIGILLLFSLISIPIIYRLQYWNVQAVGSDHHVPSRVYILFLVLTFVLYYGMGFFYEPQVFISFYILYFSPVMLPVYAAYFALGIYASMKMWFTDEHTVRIFPWVIAYAANFLLYGGTMVIKDINPIEGTGNDPLLAFATNGMTFAGVMLLIALFKRFFNKRSDGMLRLSANSYNTYIVHYLIVYVVVYLMSAINIPTIGKYIFQVILCVFLSWIIATFLKERTSLRSWI</sequence>
<evidence type="ECO:0000259" key="4">
    <source>
        <dbReference type="Pfam" id="PF01757"/>
    </source>
</evidence>
<dbReference type="EMBL" id="CP101914">
    <property type="protein sequence ID" value="UUI01051.1"/>
    <property type="molecule type" value="Genomic_DNA"/>
</dbReference>
<dbReference type="InterPro" id="IPR050623">
    <property type="entry name" value="Glucan_succinyl_AcylTrfase"/>
</dbReference>